<keyword evidence="2" id="KW-0808">Transferase</keyword>
<comment type="caution">
    <text evidence="2">The sequence shown here is derived from an EMBL/GenBank/DDBJ whole genome shotgun (WGS) entry which is preliminary data.</text>
</comment>
<reference evidence="2" key="1">
    <citation type="journal article" date="2019" name="Sci. Rep.">
        <title>Draft genome of Tanacetum cinerariifolium, the natural source of mosquito coil.</title>
        <authorList>
            <person name="Yamashiro T."/>
            <person name="Shiraishi A."/>
            <person name="Satake H."/>
            <person name="Nakayama K."/>
        </authorList>
    </citation>
    <scope>NUCLEOTIDE SEQUENCE</scope>
</reference>
<gene>
    <name evidence="2" type="ORF">Tci_000686</name>
</gene>
<keyword evidence="2" id="KW-0548">Nucleotidyltransferase</keyword>
<proteinExistence type="predicted"/>
<dbReference type="GO" id="GO:0003964">
    <property type="term" value="F:RNA-directed DNA polymerase activity"/>
    <property type="evidence" value="ECO:0007669"/>
    <property type="project" value="UniProtKB-KW"/>
</dbReference>
<dbReference type="EMBL" id="BKCJ010000015">
    <property type="protein sequence ID" value="GEU28708.1"/>
    <property type="molecule type" value="Genomic_DNA"/>
</dbReference>
<dbReference type="AlphaFoldDB" id="A0A699GIZ3"/>
<evidence type="ECO:0000256" key="1">
    <source>
        <dbReference type="SAM" id="MobiDB-lite"/>
    </source>
</evidence>
<sequence length="180" mass="20443">MKFKRVQEKILNELSECYKEILASSSNQMASKGMATEESKDLSTLLLDELIGNLKVYEVVLEKDSEENNRAVTPTPRTAIVAIDLGDDFTVKGHHLSKIKDHQFDGRAWANPYKSNDKAYRLPSARTEHVNFVCTRSGKTYDPPVNLNDKVTIIYDDSDDEAEEKHKEENITLPPLNKMN</sequence>
<feature type="region of interest" description="Disordered" evidence="1">
    <location>
        <begin position="160"/>
        <end position="180"/>
    </location>
</feature>
<evidence type="ECO:0000313" key="2">
    <source>
        <dbReference type="EMBL" id="GEU28708.1"/>
    </source>
</evidence>
<name>A0A699GIZ3_TANCI</name>
<protein>
    <submittedName>
        <fullName evidence="2">Reverse transcriptase domain-containing protein</fullName>
    </submittedName>
</protein>
<organism evidence="2">
    <name type="scientific">Tanacetum cinerariifolium</name>
    <name type="common">Dalmatian daisy</name>
    <name type="synonym">Chrysanthemum cinerariifolium</name>
    <dbReference type="NCBI Taxonomy" id="118510"/>
    <lineage>
        <taxon>Eukaryota</taxon>
        <taxon>Viridiplantae</taxon>
        <taxon>Streptophyta</taxon>
        <taxon>Embryophyta</taxon>
        <taxon>Tracheophyta</taxon>
        <taxon>Spermatophyta</taxon>
        <taxon>Magnoliopsida</taxon>
        <taxon>eudicotyledons</taxon>
        <taxon>Gunneridae</taxon>
        <taxon>Pentapetalae</taxon>
        <taxon>asterids</taxon>
        <taxon>campanulids</taxon>
        <taxon>Asterales</taxon>
        <taxon>Asteraceae</taxon>
        <taxon>Asteroideae</taxon>
        <taxon>Anthemideae</taxon>
        <taxon>Anthemidinae</taxon>
        <taxon>Tanacetum</taxon>
    </lineage>
</organism>
<accession>A0A699GIZ3</accession>
<keyword evidence="2" id="KW-0695">RNA-directed DNA polymerase</keyword>